<sequence length="220" mass="24184">MKINDLNASYMRDVSTNLTNKPENKLVDKQEQNSHKLEKQEEMKKHFSELSSIGAKGISNAYFMQFQAQTFSFSNGSFSFQSFSFGISSDNSGDFLSFLQNPTNKVKGLLSGIDLSQIGYNGKPIHTLSQDEAKALVSEDGFFGITKTSERIADFVINGAGNDLEKLKAGKDGMLRGFEQAEQMWGGKLPDISQETMQKALAKIDEKISALGGNSLDIQA</sequence>
<dbReference type="RefSeq" id="WP_089182264.1">
    <property type="nucleotide sequence ID" value="NZ_CP043427.1"/>
</dbReference>
<evidence type="ECO:0000313" key="1">
    <source>
        <dbReference type="EMBL" id="SUX11545.1"/>
    </source>
</evidence>
<dbReference type="Proteomes" id="UP000254920">
    <property type="component" value="Unassembled WGS sequence"/>
</dbReference>
<dbReference type="EC" id="1.-.-.-" evidence="1"/>
<accession>A0A381DLM7</accession>
<gene>
    <name evidence="1" type="ORF">NCTC12475_01774</name>
</gene>
<organism evidence="1 2">
    <name type="scientific">Campylobacter sputorum subsp. sputorum</name>
    <dbReference type="NCBI Taxonomy" id="32024"/>
    <lineage>
        <taxon>Bacteria</taxon>
        <taxon>Pseudomonadati</taxon>
        <taxon>Campylobacterota</taxon>
        <taxon>Epsilonproteobacteria</taxon>
        <taxon>Campylobacterales</taxon>
        <taxon>Campylobacteraceae</taxon>
        <taxon>Campylobacter</taxon>
    </lineage>
</organism>
<dbReference type="GO" id="GO:0016491">
    <property type="term" value="F:oxidoreductase activity"/>
    <property type="evidence" value="ECO:0007669"/>
    <property type="project" value="UniProtKB-KW"/>
</dbReference>
<dbReference type="AlphaFoldDB" id="A0A381DLM7"/>
<dbReference type="STRING" id="32024.GCA_000788295_00500"/>
<keyword evidence="1" id="KW-0560">Oxidoreductase</keyword>
<evidence type="ECO:0000313" key="2">
    <source>
        <dbReference type="Proteomes" id="UP000254920"/>
    </source>
</evidence>
<protein>
    <submittedName>
        <fullName evidence="1">Hydrogenase-4 component G</fullName>
        <ecNumber evidence="1">1.-.-.-</ecNumber>
    </submittedName>
</protein>
<dbReference type="OrthoDB" id="49105at2"/>
<reference evidence="1 2" key="1">
    <citation type="submission" date="2018-06" db="EMBL/GenBank/DDBJ databases">
        <authorList>
            <consortium name="Pathogen Informatics"/>
            <person name="Doyle S."/>
        </authorList>
    </citation>
    <scope>NUCLEOTIDE SEQUENCE [LARGE SCALE GENOMIC DNA]</scope>
    <source>
        <strain evidence="1 2">NCTC12475</strain>
    </source>
</reference>
<dbReference type="EMBL" id="UFVD01000001">
    <property type="protein sequence ID" value="SUX11545.1"/>
    <property type="molecule type" value="Genomic_DNA"/>
</dbReference>
<keyword evidence="2" id="KW-1185">Reference proteome</keyword>
<name>A0A381DLM7_9BACT</name>
<dbReference type="GeneID" id="93090412"/>
<proteinExistence type="predicted"/>